<proteinExistence type="predicted"/>
<dbReference type="RefSeq" id="WP_143083823.1">
    <property type="nucleotide sequence ID" value="NZ_FOLE01000001.1"/>
</dbReference>
<feature type="domain" description="DUF6892" evidence="1">
    <location>
        <begin position="4"/>
        <end position="137"/>
    </location>
</feature>
<dbReference type="AlphaFoldDB" id="A0A1I1DI56"/>
<dbReference type="Pfam" id="PF21832">
    <property type="entry name" value="DUF6892"/>
    <property type="match status" value="1"/>
</dbReference>
<name>A0A1I1DI56_9BACT</name>
<dbReference type="STRING" id="927664.SAMN05421780_10199"/>
<evidence type="ECO:0000313" key="3">
    <source>
        <dbReference type="Proteomes" id="UP000199514"/>
    </source>
</evidence>
<sequence length="141" mass="16748">MSIIQFKDRNFKLAVIQELMYNKKLLSPEFDIWESANNFFDRKIDINQEGYEIIPEVLEYYLNIEITEELAKNITKIYQNGGDDVYMNIIPYWDGEDDEFNIKSAEDAKYFPNMKNAVVFYDNDDSILDAFRKQGIDAKWL</sequence>
<accession>A0A1I1DI56</accession>
<dbReference type="OrthoDB" id="355909at2"/>
<dbReference type="EMBL" id="FOLE01000001">
    <property type="protein sequence ID" value="SFB72203.1"/>
    <property type="molecule type" value="Genomic_DNA"/>
</dbReference>
<evidence type="ECO:0000313" key="2">
    <source>
        <dbReference type="EMBL" id="SFB72203.1"/>
    </source>
</evidence>
<organism evidence="2 3">
    <name type="scientific">Flexibacter flexilis DSM 6793</name>
    <dbReference type="NCBI Taxonomy" id="927664"/>
    <lineage>
        <taxon>Bacteria</taxon>
        <taxon>Pseudomonadati</taxon>
        <taxon>Bacteroidota</taxon>
        <taxon>Cytophagia</taxon>
        <taxon>Cytophagales</taxon>
        <taxon>Flexibacteraceae</taxon>
        <taxon>Flexibacter</taxon>
    </lineage>
</organism>
<dbReference type="InterPro" id="IPR054187">
    <property type="entry name" value="DUF6892"/>
</dbReference>
<gene>
    <name evidence="2" type="ORF">SAMN05421780_10199</name>
</gene>
<reference evidence="2 3" key="1">
    <citation type="submission" date="2016-10" db="EMBL/GenBank/DDBJ databases">
        <authorList>
            <person name="de Groot N.N."/>
        </authorList>
    </citation>
    <scope>NUCLEOTIDE SEQUENCE [LARGE SCALE GENOMIC DNA]</scope>
    <source>
        <strain evidence="2 3">DSM 6793</strain>
    </source>
</reference>
<dbReference type="Proteomes" id="UP000199514">
    <property type="component" value="Unassembled WGS sequence"/>
</dbReference>
<keyword evidence="3" id="KW-1185">Reference proteome</keyword>
<evidence type="ECO:0000259" key="1">
    <source>
        <dbReference type="Pfam" id="PF21832"/>
    </source>
</evidence>
<protein>
    <recommendedName>
        <fullName evidence="1">DUF6892 domain-containing protein</fullName>
    </recommendedName>
</protein>